<proteinExistence type="predicted"/>
<sequence>MGGKARRGLVAGPEHGGRAASAAVISGIGSCAWRRLAPWSKEEHTTIVMFAVLSQPCTISPWASSPTSPADSGPVPEGVLCLPYKQTNERTVAPRVGPCTTVAVLLPTLMSHFNRHSPLLPVRFPFAFFVALELRRDTDAYVMLGTPSTWTG</sequence>
<evidence type="ECO:0000313" key="2">
    <source>
        <dbReference type="Proteomes" id="UP001222325"/>
    </source>
</evidence>
<protein>
    <submittedName>
        <fullName evidence="1">Uncharacterized protein</fullName>
    </submittedName>
</protein>
<reference evidence="1" key="1">
    <citation type="submission" date="2023-03" db="EMBL/GenBank/DDBJ databases">
        <title>Massive genome expansion in bonnet fungi (Mycena s.s.) driven by repeated elements and novel gene families across ecological guilds.</title>
        <authorList>
            <consortium name="Lawrence Berkeley National Laboratory"/>
            <person name="Harder C.B."/>
            <person name="Miyauchi S."/>
            <person name="Viragh M."/>
            <person name="Kuo A."/>
            <person name="Thoen E."/>
            <person name="Andreopoulos B."/>
            <person name="Lu D."/>
            <person name="Skrede I."/>
            <person name="Drula E."/>
            <person name="Henrissat B."/>
            <person name="Morin E."/>
            <person name="Kohler A."/>
            <person name="Barry K."/>
            <person name="LaButti K."/>
            <person name="Morin E."/>
            <person name="Salamov A."/>
            <person name="Lipzen A."/>
            <person name="Mereny Z."/>
            <person name="Hegedus B."/>
            <person name="Baldrian P."/>
            <person name="Stursova M."/>
            <person name="Weitz H."/>
            <person name="Taylor A."/>
            <person name="Grigoriev I.V."/>
            <person name="Nagy L.G."/>
            <person name="Martin F."/>
            <person name="Kauserud H."/>
        </authorList>
    </citation>
    <scope>NUCLEOTIDE SEQUENCE</scope>
    <source>
        <strain evidence="1">CBHHK173m</strain>
    </source>
</reference>
<name>A0AAD6UD92_9AGAR</name>
<evidence type="ECO:0000313" key="1">
    <source>
        <dbReference type="EMBL" id="KAJ7097152.1"/>
    </source>
</evidence>
<dbReference type="PROSITE" id="PS51257">
    <property type="entry name" value="PROKAR_LIPOPROTEIN"/>
    <property type="match status" value="1"/>
</dbReference>
<keyword evidence="2" id="KW-1185">Reference proteome</keyword>
<gene>
    <name evidence="1" type="ORF">B0H15DRAFT_825010</name>
</gene>
<dbReference type="AlphaFoldDB" id="A0AAD6UD92"/>
<dbReference type="Proteomes" id="UP001222325">
    <property type="component" value="Unassembled WGS sequence"/>
</dbReference>
<organism evidence="1 2">
    <name type="scientific">Mycena belliarum</name>
    <dbReference type="NCBI Taxonomy" id="1033014"/>
    <lineage>
        <taxon>Eukaryota</taxon>
        <taxon>Fungi</taxon>
        <taxon>Dikarya</taxon>
        <taxon>Basidiomycota</taxon>
        <taxon>Agaricomycotina</taxon>
        <taxon>Agaricomycetes</taxon>
        <taxon>Agaricomycetidae</taxon>
        <taxon>Agaricales</taxon>
        <taxon>Marasmiineae</taxon>
        <taxon>Mycenaceae</taxon>
        <taxon>Mycena</taxon>
    </lineage>
</organism>
<accession>A0AAD6UD92</accession>
<comment type="caution">
    <text evidence="1">The sequence shown here is derived from an EMBL/GenBank/DDBJ whole genome shotgun (WGS) entry which is preliminary data.</text>
</comment>
<dbReference type="EMBL" id="JARJCN010000010">
    <property type="protein sequence ID" value="KAJ7097152.1"/>
    <property type="molecule type" value="Genomic_DNA"/>
</dbReference>